<dbReference type="SUPFAM" id="SSF46894">
    <property type="entry name" value="C-terminal effector domain of the bipartite response regulators"/>
    <property type="match status" value="1"/>
</dbReference>
<sequence length="91" mass="10293">MNNNHDVNKGLSVGALNSLTQAEWKVLLLIAADSPNSEIAQVLSIEIKSVRNYRTRIGDKLCMKGYFVLGAVARRHRDQLNKLYTDWYKAS</sequence>
<evidence type="ECO:0000313" key="2">
    <source>
        <dbReference type="EMBL" id="TDE12473.1"/>
    </source>
</evidence>
<evidence type="ECO:0000313" key="3">
    <source>
        <dbReference type="Proteomes" id="UP000294850"/>
    </source>
</evidence>
<dbReference type="InterPro" id="IPR036388">
    <property type="entry name" value="WH-like_DNA-bd_sf"/>
</dbReference>
<dbReference type="AlphaFoldDB" id="A0A4R5DP18"/>
<reference evidence="2 3" key="1">
    <citation type="submission" date="2019-03" db="EMBL/GenBank/DDBJ databases">
        <title>Dyadobacter AR-3-6 sp. nov., isolated from arctic soil.</title>
        <authorList>
            <person name="Chaudhary D.K."/>
        </authorList>
    </citation>
    <scope>NUCLEOTIDE SEQUENCE [LARGE SCALE GENOMIC DNA]</scope>
    <source>
        <strain evidence="2 3">AR-3-6</strain>
    </source>
</reference>
<accession>A0A4R5DP18</accession>
<evidence type="ECO:0000259" key="1">
    <source>
        <dbReference type="PROSITE" id="PS50043"/>
    </source>
</evidence>
<dbReference type="PROSITE" id="PS50043">
    <property type="entry name" value="HTH_LUXR_2"/>
    <property type="match status" value="1"/>
</dbReference>
<proteinExistence type="predicted"/>
<dbReference type="InterPro" id="IPR000792">
    <property type="entry name" value="Tscrpt_reg_LuxR_C"/>
</dbReference>
<dbReference type="Proteomes" id="UP000294850">
    <property type="component" value="Unassembled WGS sequence"/>
</dbReference>
<protein>
    <recommendedName>
        <fullName evidence="1">HTH luxR-type domain-containing protein</fullName>
    </recommendedName>
</protein>
<dbReference type="GO" id="GO:0006355">
    <property type="term" value="P:regulation of DNA-templated transcription"/>
    <property type="evidence" value="ECO:0007669"/>
    <property type="project" value="InterPro"/>
</dbReference>
<organism evidence="2 3">
    <name type="scientific">Dyadobacter psychrotolerans</name>
    <dbReference type="NCBI Taxonomy" id="2541721"/>
    <lineage>
        <taxon>Bacteria</taxon>
        <taxon>Pseudomonadati</taxon>
        <taxon>Bacteroidota</taxon>
        <taxon>Cytophagia</taxon>
        <taxon>Cytophagales</taxon>
        <taxon>Spirosomataceae</taxon>
        <taxon>Dyadobacter</taxon>
    </lineage>
</organism>
<name>A0A4R5DP18_9BACT</name>
<gene>
    <name evidence="2" type="ORF">E0F88_22535</name>
</gene>
<comment type="caution">
    <text evidence="2">The sequence shown here is derived from an EMBL/GenBank/DDBJ whole genome shotgun (WGS) entry which is preliminary data.</text>
</comment>
<feature type="domain" description="HTH luxR-type" evidence="1">
    <location>
        <begin position="12"/>
        <end position="77"/>
    </location>
</feature>
<dbReference type="SMART" id="SM00421">
    <property type="entry name" value="HTH_LUXR"/>
    <property type="match status" value="1"/>
</dbReference>
<dbReference type="Pfam" id="PF00196">
    <property type="entry name" value="GerE"/>
    <property type="match status" value="1"/>
</dbReference>
<dbReference type="Gene3D" id="1.10.10.10">
    <property type="entry name" value="Winged helix-like DNA-binding domain superfamily/Winged helix DNA-binding domain"/>
    <property type="match status" value="1"/>
</dbReference>
<dbReference type="InterPro" id="IPR016032">
    <property type="entry name" value="Sig_transdc_resp-reg_C-effctor"/>
</dbReference>
<keyword evidence="3" id="KW-1185">Reference proteome</keyword>
<dbReference type="OrthoDB" id="961541at2"/>
<dbReference type="EMBL" id="SMFL01000009">
    <property type="protein sequence ID" value="TDE12473.1"/>
    <property type="molecule type" value="Genomic_DNA"/>
</dbReference>
<dbReference type="GO" id="GO:0003677">
    <property type="term" value="F:DNA binding"/>
    <property type="evidence" value="ECO:0007669"/>
    <property type="project" value="InterPro"/>
</dbReference>
<dbReference type="PROSITE" id="PS00622">
    <property type="entry name" value="HTH_LUXR_1"/>
    <property type="match status" value="1"/>
</dbReference>
<dbReference type="RefSeq" id="WP_131960540.1">
    <property type="nucleotide sequence ID" value="NZ_SMFL01000009.1"/>
</dbReference>